<dbReference type="SUPFAM" id="SSF48726">
    <property type="entry name" value="Immunoglobulin"/>
    <property type="match status" value="1"/>
</dbReference>
<dbReference type="PANTHER" id="PTHR44337:SF13">
    <property type="entry name" value="IMMUNOGLOBULIN SUPERFAMILY MEMBER 23"/>
    <property type="match status" value="1"/>
</dbReference>
<dbReference type="Gene3D" id="2.60.40.10">
    <property type="entry name" value="Immunoglobulins"/>
    <property type="match status" value="1"/>
</dbReference>
<evidence type="ECO:0000256" key="3">
    <source>
        <dbReference type="ARBA" id="ARBA00023180"/>
    </source>
</evidence>
<dbReference type="Pfam" id="PF13927">
    <property type="entry name" value="Ig_3"/>
    <property type="match status" value="1"/>
</dbReference>
<keyword evidence="4" id="KW-0393">Immunoglobulin domain</keyword>
<gene>
    <name evidence="8" type="primary">IGSF23</name>
</gene>
<dbReference type="InterPro" id="IPR003598">
    <property type="entry name" value="Ig_sub2"/>
</dbReference>
<accession>A0A4X2LGI6</accession>
<dbReference type="Proteomes" id="UP000314987">
    <property type="component" value="Unassembled WGS sequence"/>
</dbReference>
<dbReference type="AlphaFoldDB" id="A0A4X2LGI6"/>
<feature type="compositionally biased region" description="Acidic residues" evidence="5">
    <location>
        <begin position="114"/>
        <end position="124"/>
    </location>
</feature>
<organism evidence="8 9">
    <name type="scientific">Vombatus ursinus</name>
    <name type="common">Common wombat</name>
    <dbReference type="NCBI Taxonomy" id="29139"/>
    <lineage>
        <taxon>Eukaryota</taxon>
        <taxon>Metazoa</taxon>
        <taxon>Chordata</taxon>
        <taxon>Craniata</taxon>
        <taxon>Vertebrata</taxon>
        <taxon>Euteleostomi</taxon>
        <taxon>Mammalia</taxon>
        <taxon>Metatheria</taxon>
        <taxon>Diprotodontia</taxon>
        <taxon>Vombatidae</taxon>
        <taxon>Vombatus</taxon>
    </lineage>
</organism>
<dbReference type="GeneID" id="114042028"/>
<dbReference type="PANTHER" id="PTHR44337">
    <property type="entry name" value="CARCINOEMBRYONIC ANTIGEN-RELATED CELL ADHESION MOLECULE 8"/>
    <property type="match status" value="1"/>
</dbReference>
<reference evidence="8" key="3">
    <citation type="submission" date="2025-09" db="UniProtKB">
        <authorList>
            <consortium name="Ensembl"/>
        </authorList>
    </citation>
    <scope>IDENTIFICATION</scope>
</reference>
<keyword evidence="6" id="KW-0472">Membrane</keyword>
<evidence type="ECO:0000256" key="2">
    <source>
        <dbReference type="ARBA" id="ARBA00023157"/>
    </source>
</evidence>
<evidence type="ECO:0000256" key="5">
    <source>
        <dbReference type="SAM" id="MobiDB-lite"/>
    </source>
</evidence>
<dbReference type="InterPro" id="IPR036179">
    <property type="entry name" value="Ig-like_dom_sf"/>
</dbReference>
<keyword evidence="1" id="KW-0732">Signal</keyword>
<evidence type="ECO:0000313" key="9">
    <source>
        <dbReference type="Proteomes" id="UP000314987"/>
    </source>
</evidence>
<feature type="region of interest" description="Disordered" evidence="5">
    <location>
        <begin position="103"/>
        <end position="126"/>
    </location>
</feature>
<evidence type="ECO:0000256" key="1">
    <source>
        <dbReference type="ARBA" id="ARBA00022729"/>
    </source>
</evidence>
<dbReference type="RefSeq" id="XP_027716543.1">
    <property type="nucleotide sequence ID" value="XM_027860742.1"/>
</dbReference>
<protein>
    <recommendedName>
        <fullName evidence="7">Ig-like domain-containing protein</fullName>
    </recommendedName>
</protein>
<evidence type="ECO:0000313" key="8">
    <source>
        <dbReference type="Ensembl" id="ENSVURP00010024054.1"/>
    </source>
</evidence>
<dbReference type="InterPro" id="IPR003599">
    <property type="entry name" value="Ig_sub"/>
</dbReference>
<dbReference type="InterPro" id="IPR007110">
    <property type="entry name" value="Ig-like_dom"/>
</dbReference>
<dbReference type="SMART" id="SM00409">
    <property type="entry name" value="IG"/>
    <property type="match status" value="1"/>
</dbReference>
<dbReference type="CTD" id="147710"/>
<keyword evidence="9" id="KW-1185">Reference proteome</keyword>
<dbReference type="OrthoDB" id="9449572at2759"/>
<evidence type="ECO:0000256" key="4">
    <source>
        <dbReference type="ARBA" id="ARBA00023319"/>
    </source>
</evidence>
<evidence type="ECO:0000256" key="6">
    <source>
        <dbReference type="SAM" id="Phobius"/>
    </source>
</evidence>
<evidence type="ECO:0000259" key="7">
    <source>
        <dbReference type="PROSITE" id="PS50835"/>
    </source>
</evidence>
<reference evidence="9" key="1">
    <citation type="submission" date="2018-12" db="EMBL/GenBank/DDBJ databases">
        <authorList>
            <person name="Yazar S."/>
        </authorList>
    </citation>
    <scope>NUCLEOTIDE SEQUENCE [LARGE SCALE GENOMIC DNA]</scope>
</reference>
<dbReference type="InterPro" id="IPR052598">
    <property type="entry name" value="IgSF_CEA-related"/>
</dbReference>
<feature type="transmembrane region" description="Helical" evidence="6">
    <location>
        <begin position="136"/>
        <end position="159"/>
    </location>
</feature>
<dbReference type="OMA" id="MRAKPQS"/>
<name>A0A4X2LGI6_VOMUR</name>
<dbReference type="Ensembl" id="ENSVURT00010027387.1">
    <property type="protein sequence ID" value="ENSVURP00010024054.1"/>
    <property type="gene ID" value="ENSVURG00010018446.1"/>
</dbReference>
<proteinExistence type="predicted"/>
<sequence length="175" mass="18726">MELSRAPPHGWGSPWKRFLLIDGPGSVVTSSYPEPYEGTVVSDLNYSVVLHCSAMANPSPLITWSLNGNVCGTQDTYVIRRLAKKDLGNYTCTAQNSVGLRTSNPVHVQLPEPPSEDTDTEPSEPDSIYALSGAPAIVLTIAGTSGIVIFIGVIMSSVINRKALMKGRNSKCGCF</sequence>
<keyword evidence="6" id="KW-0812">Transmembrane</keyword>
<keyword evidence="2" id="KW-1015">Disulfide bond</keyword>
<dbReference type="STRING" id="29139.ENSVURP00010024054"/>
<dbReference type="PROSITE" id="PS50835">
    <property type="entry name" value="IG_LIKE"/>
    <property type="match status" value="1"/>
</dbReference>
<keyword evidence="3" id="KW-0325">Glycoprotein</keyword>
<dbReference type="InterPro" id="IPR013783">
    <property type="entry name" value="Ig-like_fold"/>
</dbReference>
<reference evidence="8" key="2">
    <citation type="submission" date="2025-08" db="UniProtKB">
        <authorList>
            <consortium name="Ensembl"/>
        </authorList>
    </citation>
    <scope>IDENTIFICATION</scope>
</reference>
<keyword evidence="6" id="KW-1133">Transmembrane helix</keyword>
<feature type="domain" description="Ig-like" evidence="7">
    <location>
        <begin position="24"/>
        <end position="107"/>
    </location>
</feature>
<dbReference type="SMART" id="SM00408">
    <property type="entry name" value="IGc2"/>
    <property type="match status" value="1"/>
</dbReference>